<feature type="region of interest" description="Disordered" evidence="1">
    <location>
        <begin position="337"/>
        <end position="409"/>
    </location>
</feature>
<evidence type="ECO:0000256" key="1">
    <source>
        <dbReference type="SAM" id="MobiDB-lite"/>
    </source>
</evidence>
<dbReference type="InterPro" id="IPR032830">
    <property type="entry name" value="XPB/Ssl2_N"/>
</dbReference>
<reference evidence="3 4" key="1">
    <citation type="submission" date="2019-10" db="EMBL/GenBank/DDBJ databases">
        <title>Description of Paenibacillus terricola sp. nov.</title>
        <authorList>
            <person name="Carlier A."/>
            <person name="Qi S."/>
        </authorList>
    </citation>
    <scope>NUCLEOTIDE SEQUENCE [LARGE SCALE GENOMIC DNA]</scope>
    <source>
        <strain evidence="3 4">LMG 31459</strain>
    </source>
</reference>
<evidence type="ECO:0000313" key="4">
    <source>
        <dbReference type="Proteomes" id="UP000596857"/>
    </source>
</evidence>
<sequence>MMRQEPDPDVQKLTPEAQAVLQAICAEHAASPCAADSIERLRPAFLCRAEQELALNELLMAGMLELRQTMWGEKLYQIPQQRFPRIGRSFWPACPQSLGETDVQAQLAACTGLAAELFRGLLFTAREGLPLTAKGLIHKKQLGLLAGQLSVQEEHLAGLKLNQASSEPYPLPVTVIVDLMAVLGLISRSSSGYLIDITKLQCWLELTEQEMTDTLYRIVISRYGSPEPAGQHFRHLISTAEFPPGEWFAVPPLLDWMIQRGLAKEQSVAGPDGPELQASAIAWLRCLAGFGWCDLGYSAKGEPCFRWKAVKPQLDRASAGTIEPEISGEDTGIVKAEESQPDKVFGGTAVPEGWPEHEHDYEQEQEQEQEQEEEQEQVEQEEQEEQEEVQKEEILSGSSLKSGQTGADWGLPAESAVPAAGRFVVQPDFEVLVPPEVPYTIRWTLAGYAELLHNQDLWSFRLTREMLESAAELGCPPGNAIAWLTAHAQGGLPEQVELSLRQWAKGIGRTSLSEVILLSCAGEQESGDIAAHPRLQDILTRIGPLHFIVRPESVGQLRKELAAAGLAPPRIIGGREEALQPHNPFGPFERSAASLRYELPSPAGERGLLGAAAYPKLLPLAGTAQDQELLPGEDAVPQMWFNQWRQYHMTTAQKVMEQALGWGIKVRISVQGQTADFIPEQISGRPWRVRGNLLRSGSGTVEQIQLAAEDWQEMKLLHPVKQRNSSSSGAAGYVMIR</sequence>
<keyword evidence="4" id="KW-1185">Reference proteome</keyword>
<organism evidence="3 4">
    <name type="scientific">Paenibacillus phytohabitans</name>
    <dbReference type="NCBI Taxonomy" id="2654978"/>
    <lineage>
        <taxon>Bacteria</taxon>
        <taxon>Bacillati</taxon>
        <taxon>Bacillota</taxon>
        <taxon>Bacilli</taxon>
        <taxon>Bacillales</taxon>
        <taxon>Paenibacillaceae</taxon>
        <taxon>Paenibacillus</taxon>
    </lineage>
</organism>
<feature type="domain" description="Helicase XPB/Ssl2 N-terminal" evidence="2">
    <location>
        <begin position="424"/>
        <end position="540"/>
    </location>
</feature>
<dbReference type="Pfam" id="PF13625">
    <property type="entry name" value="Helicase_C_3"/>
    <property type="match status" value="1"/>
</dbReference>
<dbReference type="Proteomes" id="UP000596857">
    <property type="component" value="Unassembled WGS sequence"/>
</dbReference>
<dbReference type="RefSeq" id="WP_171716447.1">
    <property type="nucleotide sequence ID" value="NZ_WHOB01000018.1"/>
</dbReference>
<name>A0ABX1YCT9_9BACL</name>
<gene>
    <name evidence="3" type="ORF">GC101_05555</name>
</gene>
<feature type="compositionally biased region" description="Acidic residues" evidence="1">
    <location>
        <begin position="363"/>
        <end position="387"/>
    </location>
</feature>
<proteinExistence type="predicted"/>
<dbReference type="EMBL" id="WHOB01000018">
    <property type="protein sequence ID" value="NOU78344.1"/>
    <property type="molecule type" value="Genomic_DNA"/>
</dbReference>
<accession>A0ABX1YCT9</accession>
<feature type="compositionally biased region" description="Polar residues" evidence="1">
    <location>
        <begin position="396"/>
        <end position="405"/>
    </location>
</feature>
<comment type="caution">
    <text evidence="3">The sequence shown here is derived from an EMBL/GenBank/DDBJ whole genome shotgun (WGS) entry which is preliminary data.</text>
</comment>
<evidence type="ECO:0000259" key="2">
    <source>
        <dbReference type="Pfam" id="PF13625"/>
    </source>
</evidence>
<protein>
    <recommendedName>
        <fullName evidence="2">Helicase XPB/Ssl2 N-terminal domain-containing protein</fullName>
    </recommendedName>
</protein>
<evidence type="ECO:0000313" key="3">
    <source>
        <dbReference type="EMBL" id="NOU78344.1"/>
    </source>
</evidence>